<evidence type="ECO:0000313" key="2">
    <source>
        <dbReference type="Proteomes" id="UP000249390"/>
    </source>
</evidence>
<accession>A0A328D960</accession>
<name>A0A328D960_9ASTE</name>
<comment type="caution">
    <text evidence="1">The sequence shown here is derived from an EMBL/GenBank/DDBJ whole genome shotgun (WGS) entry which is preliminary data.</text>
</comment>
<reference evidence="1 2" key="1">
    <citation type="submission" date="2018-06" db="EMBL/GenBank/DDBJ databases">
        <title>The Genome of Cuscuta australis (Dodder) Provides Insight into the Evolution of Plant Parasitism.</title>
        <authorList>
            <person name="Liu H."/>
        </authorList>
    </citation>
    <scope>NUCLEOTIDE SEQUENCE [LARGE SCALE GENOMIC DNA]</scope>
    <source>
        <strain evidence="2">cv. Yunnan</strain>
        <tissue evidence="1">Vines</tissue>
    </source>
</reference>
<keyword evidence="2" id="KW-1185">Reference proteome</keyword>
<dbReference type="AlphaFoldDB" id="A0A328D960"/>
<evidence type="ECO:0000313" key="1">
    <source>
        <dbReference type="EMBL" id="RAL40841.1"/>
    </source>
</evidence>
<organism evidence="1 2">
    <name type="scientific">Cuscuta australis</name>
    <dbReference type="NCBI Taxonomy" id="267555"/>
    <lineage>
        <taxon>Eukaryota</taxon>
        <taxon>Viridiplantae</taxon>
        <taxon>Streptophyta</taxon>
        <taxon>Embryophyta</taxon>
        <taxon>Tracheophyta</taxon>
        <taxon>Spermatophyta</taxon>
        <taxon>Magnoliopsida</taxon>
        <taxon>eudicotyledons</taxon>
        <taxon>Gunneridae</taxon>
        <taxon>Pentapetalae</taxon>
        <taxon>asterids</taxon>
        <taxon>lamiids</taxon>
        <taxon>Solanales</taxon>
        <taxon>Convolvulaceae</taxon>
        <taxon>Cuscuteae</taxon>
        <taxon>Cuscuta</taxon>
        <taxon>Cuscuta subgen. Grammica</taxon>
        <taxon>Cuscuta sect. Cleistogrammica</taxon>
    </lineage>
</organism>
<dbReference type="EMBL" id="NQVE01000192">
    <property type="protein sequence ID" value="RAL40841.1"/>
    <property type="molecule type" value="Genomic_DNA"/>
</dbReference>
<sequence>MAEKSDLWLVFLFSSDSDSSSPGPQLWNFKTRIDFASGFSFPFLVQTETILQGMRLVPYQQAEKCWR</sequence>
<proteinExistence type="predicted"/>
<dbReference type="Proteomes" id="UP000249390">
    <property type="component" value="Unassembled WGS sequence"/>
</dbReference>
<gene>
    <name evidence="1" type="ORF">DM860_008539</name>
</gene>
<protein>
    <submittedName>
        <fullName evidence="1">Uncharacterized protein</fullName>
    </submittedName>
</protein>